<sequence length="128" mass="14476">MSTNHNAKAFTFQLGKDRETVIKEIIAEVEKGTGVTIAELKKHHSEDKVFFIALKHVSTTKKAITKALNIPVEGACRYKRHYEKLGLLIESFANIRCPYTSEEAKEICTNASDFERLRGFGNNQISLF</sequence>
<dbReference type="RefSeq" id="WP_188467713.1">
    <property type="nucleotide sequence ID" value="NZ_BAABHU010000022.1"/>
</dbReference>
<keyword evidence="2" id="KW-1185">Reference proteome</keyword>
<dbReference type="EMBL" id="BMEC01000022">
    <property type="protein sequence ID" value="GGC55175.1"/>
    <property type="molecule type" value="Genomic_DNA"/>
</dbReference>
<proteinExistence type="predicted"/>
<evidence type="ECO:0008006" key="3">
    <source>
        <dbReference type="Google" id="ProtNLM"/>
    </source>
</evidence>
<protein>
    <recommendedName>
        <fullName evidence="3">Transposase</fullName>
    </recommendedName>
</protein>
<evidence type="ECO:0000313" key="2">
    <source>
        <dbReference type="Proteomes" id="UP000636010"/>
    </source>
</evidence>
<accession>A0ABQ1N6H1</accession>
<organism evidence="1 2">
    <name type="scientific">Marivirga lumbricoides</name>
    <dbReference type="NCBI Taxonomy" id="1046115"/>
    <lineage>
        <taxon>Bacteria</taxon>
        <taxon>Pseudomonadati</taxon>
        <taxon>Bacteroidota</taxon>
        <taxon>Cytophagia</taxon>
        <taxon>Cytophagales</taxon>
        <taxon>Marivirgaceae</taxon>
        <taxon>Marivirga</taxon>
    </lineage>
</organism>
<gene>
    <name evidence="1" type="ORF">GCM10011506_46070</name>
</gene>
<comment type="caution">
    <text evidence="1">The sequence shown here is derived from an EMBL/GenBank/DDBJ whole genome shotgun (WGS) entry which is preliminary data.</text>
</comment>
<name>A0ABQ1N6H1_9BACT</name>
<reference evidence="2" key="1">
    <citation type="journal article" date="2019" name="Int. J. Syst. Evol. Microbiol.">
        <title>The Global Catalogue of Microorganisms (GCM) 10K type strain sequencing project: providing services to taxonomists for standard genome sequencing and annotation.</title>
        <authorList>
            <consortium name="The Broad Institute Genomics Platform"/>
            <consortium name="The Broad Institute Genome Sequencing Center for Infectious Disease"/>
            <person name="Wu L."/>
            <person name="Ma J."/>
        </authorList>
    </citation>
    <scope>NUCLEOTIDE SEQUENCE [LARGE SCALE GENOMIC DNA]</scope>
    <source>
        <strain evidence="2">CGMCC 1.10832</strain>
    </source>
</reference>
<dbReference type="Proteomes" id="UP000636010">
    <property type="component" value="Unassembled WGS sequence"/>
</dbReference>
<evidence type="ECO:0000313" key="1">
    <source>
        <dbReference type="EMBL" id="GGC55175.1"/>
    </source>
</evidence>